<evidence type="ECO:0008006" key="3">
    <source>
        <dbReference type="Google" id="ProtNLM"/>
    </source>
</evidence>
<dbReference type="SUPFAM" id="SSF54593">
    <property type="entry name" value="Glyoxalase/Bleomycin resistance protein/Dihydroxybiphenyl dioxygenase"/>
    <property type="match status" value="1"/>
</dbReference>
<protein>
    <recommendedName>
        <fullName evidence="3">3-demethylubiquinone-9 3-methyltransferase</fullName>
    </recommendedName>
</protein>
<dbReference type="EMBL" id="SLYC01000090">
    <property type="protein sequence ID" value="TCP92194.1"/>
    <property type="molecule type" value="Genomic_DNA"/>
</dbReference>
<name>A0A4R2SV24_9FIRM</name>
<reference evidence="1 2" key="1">
    <citation type="submission" date="2019-03" db="EMBL/GenBank/DDBJ databases">
        <title>Genomic Encyclopedia of Type Strains, Phase IV (KMG-IV): sequencing the most valuable type-strain genomes for metagenomic binning, comparative biology and taxonomic classification.</title>
        <authorList>
            <person name="Goeker M."/>
        </authorList>
    </citation>
    <scope>NUCLEOTIDE SEQUENCE [LARGE SCALE GENOMIC DNA]</scope>
    <source>
        <strain evidence="1 2">DSM 100013</strain>
    </source>
</reference>
<comment type="caution">
    <text evidence="1">The sequence shown here is derived from an EMBL/GenBank/DDBJ whole genome shotgun (WGS) entry which is preliminary data.</text>
</comment>
<gene>
    <name evidence="1" type="ORF">EDD79_10902</name>
</gene>
<dbReference type="RefSeq" id="WP_279229920.1">
    <property type="nucleotide sequence ID" value="NZ_SLYC01000090.1"/>
</dbReference>
<keyword evidence="2" id="KW-1185">Reference proteome</keyword>
<proteinExistence type="predicted"/>
<dbReference type="Gene3D" id="3.10.180.10">
    <property type="entry name" value="2,3-Dihydroxybiphenyl 1,2-Dioxygenase, domain 1"/>
    <property type="match status" value="1"/>
</dbReference>
<organism evidence="1 2">
    <name type="scientific">Serpentinicella alkaliphila</name>
    <dbReference type="NCBI Taxonomy" id="1734049"/>
    <lineage>
        <taxon>Bacteria</taxon>
        <taxon>Bacillati</taxon>
        <taxon>Bacillota</taxon>
        <taxon>Clostridia</taxon>
        <taxon>Peptostreptococcales</taxon>
        <taxon>Natronincolaceae</taxon>
        <taxon>Serpentinicella</taxon>
    </lineage>
</organism>
<evidence type="ECO:0000313" key="1">
    <source>
        <dbReference type="EMBL" id="TCP92194.1"/>
    </source>
</evidence>
<dbReference type="Proteomes" id="UP000295504">
    <property type="component" value="Unassembled WGS sequence"/>
</dbReference>
<dbReference type="AlphaFoldDB" id="A0A4R2SV24"/>
<accession>A0A4R2SV24</accession>
<evidence type="ECO:0000313" key="2">
    <source>
        <dbReference type="Proteomes" id="UP000295504"/>
    </source>
</evidence>
<dbReference type="InterPro" id="IPR029068">
    <property type="entry name" value="Glyas_Bleomycin-R_OHBP_Dase"/>
</dbReference>
<sequence>MAVQAYINLYGNCREAVEFYSDVFKTRKSLLMLFGDHDESCF</sequence>